<sequence>MPLENLRQLLNKIAAEYKYDNPEIKIDEISSGGANYTSKLYTVVIKEQNKEELNLFAKVAATGEAFRRDIPINAFKTEDFAYVELAKTYAKLEEENGVPQEDRLRFTKFYGSDPTEYHEILVLDNLFAHGYGAHDRFQSVNWEYASAALGDLAKMHALSFAFSKHYPEEFEKALEELHFDFNDFGGMDVMLQKSTSLALENVKAENKEVLEKFLKNQQNPFEMYLPIRSKVIVHADFRGNNLMHKVREHSL</sequence>
<evidence type="ECO:0008006" key="3">
    <source>
        <dbReference type="Google" id="ProtNLM"/>
    </source>
</evidence>
<dbReference type="AlphaFoldDB" id="A0AAD8DQR7"/>
<comment type="caution">
    <text evidence="1">The sequence shown here is derived from an EMBL/GenBank/DDBJ whole genome shotgun (WGS) entry which is preliminary data.</text>
</comment>
<dbReference type="Pfam" id="PF02958">
    <property type="entry name" value="EcKL"/>
    <property type="match status" value="1"/>
</dbReference>
<reference evidence="1" key="1">
    <citation type="submission" date="2023-03" db="EMBL/GenBank/DDBJ databases">
        <title>Chromosome-level genomes of two armyworms, Mythimna separata and Mythimna loreyi, provide insights into the biosynthesis and reception of sex pheromones.</title>
        <authorList>
            <person name="Zhao H."/>
        </authorList>
    </citation>
    <scope>NUCLEOTIDE SEQUENCE</scope>
    <source>
        <strain evidence="1">BeijingLab</strain>
        <tissue evidence="1">Pupa</tissue>
    </source>
</reference>
<evidence type="ECO:0000313" key="2">
    <source>
        <dbReference type="Proteomes" id="UP001231518"/>
    </source>
</evidence>
<organism evidence="1 2">
    <name type="scientific">Mythimna separata</name>
    <name type="common">Oriental armyworm</name>
    <name type="synonym">Pseudaletia separata</name>
    <dbReference type="NCBI Taxonomy" id="271217"/>
    <lineage>
        <taxon>Eukaryota</taxon>
        <taxon>Metazoa</taxon>
        <taxon>Ecdysozoa</taxon>
        <taxon>Arthropoda</taxon>
        <taxon>Hexapoda</taxon>
        <taxon>Insecta</taxon>
        <taxon>Pterygota</taxon>
        <taxon>Neoptera</taxon>
        <taxon>Endopterygota</taxon>
        <taxon>Lepidoptera</taxon>
        <taxon>Glossata</taxon>
        <taxon>Ditrysia</taxon>
        <taxon>Noctuoidea</taxon>
        <taxon>Noctuidae</taxon>
        <taxon>Noctuinae</taxon>
        <taxon>Hadenini</taxon>
        <taxon>Mythimna</taxon>
    </lineage>
</organism>
<protein>
    <recommendedName>
        <fullName evidence="3">Ecdysteroid 22-kinase</fullName>
    </recommendedName>
</protein>
<dbReference type="EMBL" id="JARGEI010000016">
    <property type="protein sequence ID" value="KAJ8717583.1"/>
    <property type="molecule type" value="Genomic_DNA"/>
</dbReference>
<proteinExistence type="predicted"/>
<gene>
    <name evidence="1" type="ORF">PYW07_005513</name>
</gene>
<keyword evidence="2" id="KW-1185">Reference proteome</keyword>
<name>A0AAD8DQR7_MYTSE</name>
<dbReference type="PANTHER" id="PTHR11012">
    <property type="entry name" value="PROTEIN KINASE-LIKE DOMAIN-CONTAINING"/>
    <property type="match status" value="1"/>
</dbReference>
<accession>A0AAD8DQR7</accession>
<dbReference type="InterPro" id="IPR004119">
    <property type="entry name" value="EcKL"/>
</dbReference>
<dbReference type="PANTHER" id="PTHR11012:SF54">
    <property type="entry name" value="CHK KINASE-LIKE DOMAIN-CONTAINING PROTEIN"/>
    <property type="match status" value="1"/>
</dbReference>
<dbReference type="SUPFAM" id="SSF56112">
    <property type="entry name" value="Protein kinase-like (PK-like)"/>
    <property type="match status" value="1"/>
</dbReference>
<dbReference type="Proteomes" id="UP001231518">
    <property type="component" value="Chromosome 18"/>
</dbReference>
<evidence type="ECO:0000313" key="1">
    <source>
        <dbReference type="EMBL" id="KAJ8717583.1"/>
    </source>
</evidence>
<dbReference type="InterPro" id="IPR011009">
    <property type="entry name" value="Kinase-like_dom_sf"/>
</dbReference>